<evidence type="ECO:0000259" key="1">
    <source>
        <dbReference type="PROSITE" id="PS51071"/>
    </source>
</evidence>
<dbReference type="InterPro" id="IPR036388">
    <property type="entry name" value="WH-like_DNA-bd_sf"/>
</dbReference>
<sequence length="278" mass="30034">MSLIERVQKISSTLTGTENRLVAELMQAPREIALGTSAEFAARIGAHEATTSRLARKLGFASYAAFRDALRAEFLSTGSPSHRVTQTLSGMQEKGYLPQLIADEIAALSRLSDYVQDAQILEAARMLNRERVFLFARGNAEALAVLMDRRLRRMGLATVLLRGDPRDLAEQLLTLGPADAVMLFAFRRQPRDYARIVDLARQRGAASLAVSGSLGPALSPTPDQLLAAPRMGGRDGFQTLGVPMAICNALVLALAAERGAPALDLLEKLGALIGYFED</sequence>
<dbReference type="Gene3D" id="1.10.10.10">
    <property type="entry name" value="Winged helix-like DNA-binding domain superfamily/Winged helix DNA-binding domain"/>
    <property type="match status" value="1"/>
</dbReference>
<reference evidence="2 3" key="1">
    <citation type="submission" date="2018-03" db="EMBL/GenBank/DDBJ databases">
        <title>Cereibacter changlensis.</title>
        <authorList>
            <person name="Meyer T.E."/>
            <person name="Miller S."/>
            <person name="Lodha T."/>
            <person name="Gandham S."/>
            <person name="Chintalapati S."/>
            <person name="Chintalapati V.R."/>
        </authorList>
    </citation>
    <scope>NUCLEOTIDE SEQUENCE [LARGE SCALE GENOMIC DNA]</scope>
    <source>
        <strain evidence="2 3">JA139</strain>
    </source>
</reference>
<dbReference type="Pfam" id="PF01380">
    <property type="entry name" value="SIS"/>
    <property type="match status" value="1"/>
</dbReference>
<dbReference type="PANTHER" id="PTHR30514">
    <property type="entry name" value="GLUCOKINASE"/>
    <property type="match status" value="1"/>
</dbReference>
<dbReference type="GO" id="GO:0003700">
    <property type="term" value="F:DNA-binding transcription factor activity"/>
    <property type="evidence" value="ECO:0007669"/>
    <property type="project" value="InterPro"/>
</dbReference>
<dbReference type="SUPFAM" id="SSF46689">
    <property type="entry name" value="Homeodomain-like"/>
    <property type="match status" value="1"/>
</dbReference>
<comment type="caution">
    <text evidence="2">The sequence shown here is derived from an EMBL/GenBank/DDBJ whole genome shotgun (WGS) entry which is preliminary data.</text>
</comment>
<gene>
    <name evidence="2" type="ORF">C5F48_15770</name>
</gene>
<accession>A0A2T4JS72</accession>
<dbReference type="EMBL" id="PZKG01000084">
    <property type="protein sequence ID" value="PTE20764.1"/>
    <property type="molecule type" value="Genomic_DNA"/>
</dbReference>
<dbReference type="Proteomes" id="UP000241010">
    <property type="component" value="Unassembled WGS sequence"/>
</dbReference>
<organism evidence="2 3">
    <name type="scientific">Cereibacter changlensis JA139</name>
    <dbReference type="NCBI Taxonomy" id="1188249"/>
    <lineage>
        <taxon>Bacteria</taxon>
        <taxon>Pseudomonadati</taxon>
        <taxon>Pseudomonadota</taxon>
        <taxon>Alphaproteobacteria</taxon>
        <taxon>Rhodobacterales</taxon>
        <taxon>Paracoccaceae</taxon>
        <taxon>Cereibacter</taxon>
    </lineage>
</organism>
<dbReference type="GO" id="GO:0097367">
    <property type="term" value="F:carbohydrate derivative binding"/>
    <property type="evidence" value="ECO:0007669"/>
    <property type="project" value="InterPro"/>
</dbReference>
<evidence type="ECO:0000313" key="3">
    <source>
        <dbReference type="Proteomes" id="UP000241010"/>
    </source>
</evidence>
<dbReference type="InterPro" id="IPR046348">
    <property type="entry name" value="SIS_dom_sf"/>
</dbReference>
<dbReference type="InterPro" id="IPR009057">
    <property type="entry name" value="Homeodomain-like_sf"/>
</dbReference>
<dbReference type="Pfam" id="PF01418">
    <property type="entry name" value="HTH_6"/>
    <property type="match status" value="1"/>
</dbReference>
<dbReference type="InterPro" id="IPR000281">
    <property type="entry name" value="HTH_RpiR"/>
</dbReference>
<protein>
    <submittedName>
        <fullName evidence="2">MurR/RpiR family transcriptional regulator</fullName>
    </submittedName>
</protein>
<dbReference type="OrthoDB" id="3237351at2"/>
<dbReference type="PANTHER" id="PTHR30514:SF18">
    <property type="entry name" value="RPIR-FAMILY TRANSCRIPTIONAL REGULATOR"/>
    <property type="match status" value="1"/>
</dbReference>
<dbReference type="GO" id="GO:0003677">
    <property type="term" value="F:DNA binding"/>
    <property type="evidence" value="ECO:0007669"/>
    <property type="project" value="InterPro"/>
</dbReference>
<dbReference type="InterPro" id="IPR001347">
    <property type="entry name" value="SIS_dom"/>
</dbReference>
<dbReference type="PROSITE" id="PS51071">
    <property type="entry name" value="HTH_RPIR"/>
    <property type="match status" value="1"/>
</dbReference>
<feature type="domain" description="HTH rpiR-type" evidence="1">
    <location>
        <begin position="1"/>
        <end position="77"/>
    </location>
</feature>
<dbReference type="Gene3D" id="3.40.50.10490">
    <property type="entry name" value="Glucose-6-phosphate isomerase like protein, domain 1"/>
    <property type="match status" value="1"/>
</dbReference>
<evidence type="ECO:0000313" key="2">
    <source>
        <dbReference type="EMBL" id="PTE20764.1"/>
    </source>
</evidence>
<proteinExistence type="predicted"/>
<dbReference type="SUPFAM" id="SSF53697">
    <property type="entry name" value="SIS domain"/>
    <property type="match status" value="1"/>
</dbReference>
<name>A0A2T4JS72_9RHOB</name>
<dbReference type="GO" id="GO:1901135">
    <property type="term" value="P:carbohydrate derivative metabolic process"/>
    <property type="evidence" value="ECO:0007669"/>
    <property type="project" value="InterPro"/>
</dbReference>
<keyword evidence="3" id="KW-1185">Reference proteome</keyword>
<dbReference type="AlphaFoldDB" id="A0A2T4JS72"/>
<dbReference type="InterPro" id="IPR047640">
    <property type="entry name" value="RpiR-like"/>
</dbReference>
<dbReference type="RefSeq" id="WP_107664845.1">
    <property type="nucleotide sequence ID" value="NZ_PZKG01000084.1"/>
</dbReference>